<accession>A0AC34GWR4</accession>
<name>A0AC34GWR4_9BILA</name>
<evidence type="ECO:0000313" key="2">
    <source>
        <dbReference type="WBParaSite" id="ES5_v2.g9031.t1"/>
    </source>
</evidence>
<sequence length="204" mass="23911">MGTFKCWINGSINIFNFEKPNIASNLIAKIYRCDATYLNLNDQNLLFNEFLFFASSVQTCSLNKVKIQYPNGEEVFLEDIIKPLTKLQRFYSFSKPHISLNTVKNLLNIPHFSRLSDFNLKNLDEDFDIQIFYNYFTTNQFTKICLHFGNAISDEFKDELETIVDEIIDVGYLAYQPPLITYPQMSFQRHQNIMAVIRKKSLLK</sequence>
<proteinExistence type="predicted"/>
<dbReference type="Proteomes" id="UP000887579">
    <property type="component" value="Unplaced"/>
</dbReference>
<dbReference type="WBParaSite" id="ES5_v2.g9031.t1">
    <property type="protein sequence ID" value="ES5_v2.g9031.t1"/>
    <property type="gene ID" value="ES5_v2.g9031"/>
</dbReference>
<protein>
    <submittedName>
        <fullName evidence="2">Uncharacterized protein</fullName>
    </submittedName>
</protein>
<organism evidence="1 2">
    <name type="scientific">Panagrolaimus sp. ES5</name>
    <dbReference type="NCBI Taxonomy" id="591445"/>
    <lineage>
        <taxon>Eukaryota</taxon>
        <taxon>Metazoa</taxon>
        <taxon>Ecdysozoa</taxon>
        <taxon>Nematoda</taxon>
        <taxon>Chromadorea</taxon>
        <taxon>Rhabditida</taxon>
        <taxon>Tylenchina</taxon>
        <taxon>Panagrolaimomorpha</taxon>
        <taxon>Panagrolaimoidea</taxon>
        <taxon>Panagrolaimidae</taxon>
        <taxon>Panagrolaimus</taxon>
    </lineage>
</organism>
<evidence type="ECO:0000313" key="1">
    <source>
        <dbReference type="Proteomes" id="UP000887579"/>
    </source>
</evidence>
<reference evidence="2" key="1">
    <citation type="submission" date="2022-11" db="UniProtKB">
        <authorList>
            <consortium name="WormBaseParasite"/>
        </authorList>
    </citation>
    <scope>IDENTIFICATION</scope>
</reference>